<name>A0A6B0UJ39_IXORI</name>
<proteinExistence type="predicted"/>
<organism evidence="2">
    <name type="scientific">Ixodes ricinus</name>
    <name type="common">Common tick</name>
    <name type="synonym">Acarus ricinus</name>
    <dbReference type="NCBI Taxonomy" id="34613"/>
    <lineage>
        <taxon>Eukaryota</taxon>
        <taxon>Metazoa</taxon>
        <taxon>Ecdysozoa</taxon>
        <taxon>Arthropoda</taxon>
        <taxon>Chelicerata</taxon>
        <taxon>Arachnida</taxon>
        <taxon>Acari</taxon>
        <taxon>Parasitiformes</taxon>
        <taxon>Ixodida</taxon>
        <taxon>Ixodoidea</taxon>
        <taxon>Ixodidae</taxon>
        <taxon>Ixodinae</taxon>
        <taxon>Ixodes</taxon>
    </lineage>
</organism>
<evidence type="ECO:0000256" key="1">
    <source>
        <dbReference type="SAM" id="MobiDB-lite"/>
    </source>
</evidence>
<protein>
    <submittedName>
        <fullName evidence="2">Putative secreted protein</fullName>
    </submittedName>
</protein>
<evidence type="ECO:0000313" key="2">
    <source>
        <dbReference type="EMBL" id="MXU89663.1"/>
    </source>
</evidence>
<accession>A0A6B0UJ39</accession>
<sequence>MEAASHVAMVLLRGALVTPSRSTETKLLLLMLAVSAHSEFLETLREVLADSVRSILSTFKFGLTDLESTEFRRGLRTTGPKLDPLSCPSELLTPGGASHESLEPLSSPC</sequence>
<dbReference type="AlphaFoldDB" id="A0A6B0UJ39"/>
<dbReference type="EMBL" id="GIFC01007580">
    <property type="protein sequence ID" value="MXU89663.1"/>
    <property type="molecule type" value="Transcribed_RNA"/>
</dbReference>
<reference evidence="2" key="1">
    <citation type="submission" date="2019-12" db="EMBL/GenBank/DDBJ databases">
        <title>An insight into the sialome of adult female Ixodes ricinus ticks feeding for 6 days.</title>
        <authorList>
            <person name="Perner J."/>
            <person name="Ribeiro J.M.C."/>
        </authorList>
    </citation>
    <scope>NUCLEOTIDE SEQUENCE</scope>
    <source>
        <strain evidence="2">Semi-engorged</strain>
        <tissue evidence="2">Salivary glands</tissue>
    </source>
</reference>
<feature type="region of interest" description="Disordered" evidence="1">
    <location>
        <begin position="75"/>
        <end position="109"/>
    </location>
</feature>